<sequence length="263" mass="29343">MPRCELKSIYVKCHLAANSLPAQPRTKSTDLDVPKLCPGYSSNNIWISEWLSSPLEVFGEGYWIPKMKIWVPKSGSGKSVGMLFCYSDMTRTAYMVIVGLTVHGTPWCEILLEAPVDPSKTREQRKATVRTREGANDVRRSTNTSDIAHDGEKQGSSTEDFEPITLENVKRIWEAFETTGRETAIVSKALVSASKTGGPLDYSEEEELEVRIKAKVCLVFVHTQLFLTLRIWKEIINSPNATPPLEDNMNLTGEGDDSADDDE</sequence>
<proteinExistence type="predicted"/>
<evidence type="ECO:0000313" key="3">
    <source>
        <dbReference type="Proteomes" id="UP000799772"/>
    </source>
</evidence>
<gene>
    <name evidence="2" type="ORF">NA57DRAFT_61452</name>
</gene>
<feature type="region of interest" description="Disordered" evidence="1">
    <location>
        <begin position="239"/>
        <end position="263"/>
    </location>
</feature>
<keyword evidence="3" id="KW-1185">Reference proteome</keyword>
<feature type="region of interest" description="Disordered" evidence="1">
    <location>
        <begin position="119"/>
        <end position="161"/>
    </location>
</feature>
<dbReference type="AlphaFoldDB" id="A0A9P4M4Z7"/>
<organism evidence="2 3">
    <name type="scientific">Rhizodiscina lignyota</name>
    <dbReference type="NCBI Taxonomy" id="1504668"/>
    <lineage>
        <taxon>Eukaryota</taxon>
        <taxon>Fungi</taxon>
        <taxon>Dikarya</taxon>
        <taxon>Ascomycota</taxon>
        <taxon>Pezizomycotina</taxon>
        <taxon>Dothideomycetes</taxon>
        <taxon>Pleosporomycetidae</taxon>
        <taxon>Aulographales</taxon>
        <taxon>Rhizodiscinaceae</taxon>
        <taxon>Rhizodiscina</taxon>
    </lineage>
</organism>
<name>A0A9P4M4Z7_9PEZI</name>
<protein>
    <submittedName>
        <fullName evidence="2">Uncharacterized protein</fullName>
    </submittedName>
</protein>
<accession>A0A9P4M4Z7</accession>
<evidence type="ECO:0000313" key="2">
    <source>
        <dbReference type="EMBL" id="KAF2093324.1"/>
    </source>
</evidence>
<feature type="compositionally biased region" description="Basic and acidic residues" evidence="1">
    <location>
        <begin position="119"/>
        <end position="140"/>
    </location>
</feature>
<feature type="compositionally biased region" description="Acidic residues" evidence="1">
    <location>
        <begin position="254"/>
        <end position="263"/>
    </location>
</feature>
<reference evidence="2" key="1">
    <citation type="journal article" date="2020" name="Stud. Mycol.">
        <title>101 Dothideomycetes genomes: a test case for predicting lifestyles and emergence of pathogens.</title>
        <authorList>
            <person name="Haridas S."/>
            <person name="Albert R."/>
            <person name="Binder M."/>
            <person name="Bloem J."/>
            <person name="Labutti K."/>
            <person name="Salamov A."/>
            <person name="Andreopoulos B."/>
            <person name="Baker S."/>
            <person name="Barry K."/>
            <person name="Bills G."/>
            <person name="Bluhm B."/>
            <person name="Cannon C."/>
            <person name="Castanera R."/>
            <person name="Culley D."/>
            <person name="Daum C."/>
            <person name="Ezra D."/>
            <person name="Gonzalez J."/>
            <person name="Henrissat B."/>
            <person name="Kuo A."/>
            <person name="Liang C."/>
            <person name="Lipzen A."/>
            <person name="Lutzoni F."/>
            <person name="Magnuson J."/>
            <person name="Mondo S."/>
            <person name="Nolan M."/>
            <person name="Ohm R."/>
            <person name="Pangilinan J."/>
            <person name="Park H.-J."/>
            <person name="Ramirez L."/>
            <person name="Alfaro M."/>
            <person name="Sun H."/>
            <person name="Tritt A."/>
            <person name="Yoshinaga Y."/>
            <person name="Zwiers L.-H."/>
            <person name="Turgeon B."/>
            <person name="Goodwin S."/>
            <person name="Spatafora J."/>
            <person name="Crous P."/>
            <person name="Grigoriev I."/>
        </authorList>
    </citation>
    <scope>NUCLEOTIDE SEQUENCE</scope>
    <source>
        <strain evidence="2">CBS 133067</strain>
    </source>
</reference>
<dbReference type="Proteomes" id="UP000799772">
    <property type="component" value="Unassembled WGS sequence"/>
</dbReference>
<dbReference type="EMBL" id="ML978138">
    <property type="protein sequence ID" value="KAF2093324.1"/>
    <property type="molecule type" value="Genomic_DNA"/>
</dbReference>
<evidence type="ECO:0000256" key="1">
    <source>
        <dbReference type="SAM" id="MobiDB-lite"/>
    </source>
</evidence>
<comment type="caution">
    <text evidence="2">The sequence shown here is derived from an EMBL/GenBank/DDBJ whole genome shotgun (WGS) entry which is preliminary data.</text>
</comment>